<dbReference type="Proteomes" id="UP001054252">
    <property type="component" value="Unassembled WGS sequence"/>
</dbReference>
<dbReference type="Pfam" id="PF13962">
    <property type="entry name" value="PGG"/>
    <property type="match status" value="1"/>
</dbReference>
<sequence>MAMTNTSTGTLIVPQLLKRGNYKSWSIFMEDYLISQELWDGIIVPFSADQQLPSESDEWRKRNAAALNAIKISCGPESFVRIKYTRLAKDALHMLAEMHKTEPETDESTPKASNSPLRVATRIVPGLLERGNLIKNSEHEEEEEDKETPKINSASMIVPELLASDNYKRWSICMTSYLVFQDLWDAVLYDRAPAGVDTKEWIKKGAAALHAIQISCTPKKFDEIEEITSAKIAWNTLKDKHMEDGAPSDFLTRLEERGFQTMERAQSLVMQNVIDEGDDVGAVMDIFKRNPGAENLGFWTGYPILHYATIVGKLNIVKALFERTPAVQKDPWGRTALTTAAKVGNIEIAKYLVSKDSSLLSVVDEYQDIPVVTACSQGHKDVTNFLYSETPFEILLRENGKLGSKLLLCCSRSERFDIMFDVLHHGQSLIDENWTDLLDGFARTPTAFSSGSGLPFWQRWIYKCLKVHIPSNFAVVTINQKGKKFEEIPLPGQLWRLASFLLPFLGIKKMHDLKLSHGFTRESLRLICQHLTKLNLTKLEDQTALRKALRSAIENGIDEFLSQMVKTNPDLLLAPVPAQDETASANFLMDAIAFRQEKIARFIIGFPVGKVLVNLEDSHGNNLLHIAGQLASNAQLSHISGGALRMQREIQWFREVERLVSQHTKEAKNSNDETAYQVLAREHKALLKEAEDWMKGLASSYIIVGTLIITIMFAAAFTLPGGNDEYKGFPIFKNKATSLVYIISDVISLFAAAASVIIFLGFLTLRYSMEGFHKSIPKRLMAGLFTLFVSLAAMMIAFCSAIFLMLENQWWIIIPSVLLAGIPVSLFAWLQFPLLVEIYVSTYRSPTLGEKRSLASKIKAFFFGKKKIEKV</sequence>
<dbReference type="SMART" id="SM00248">
    <property type="entry name" value="ANK"/>
    <property type="match status" value="3"/>
</dbReference>
<feature type="transmembrane region" description="Helical" evidence="1">
    <location>
        <begin position="784"/>
        <end position="806"/>
    </location>
</feature>
<dbReference type="InterPro" id="IPR036770">
    <property type="entry name" value="Ankyrin_rpt-contain_sf"/>
</dbReference>
<proteinExistence type="predicted"/>
<dbReference type="SUPFAM" id="SSF48403">
    <property type="entry name" value="Ankyrin repeat"/>
    <property type="match status" value="1"/>
</dbReference>
<feature type="domain" description="PGG" evidence="3">
    <location>
        <begin position="692"/>
        <end position="804"/>
    </location>
</feature>
<feature type="domain" description="DUF4219" evidence="2">
    <location>
        <begin position="164"/>
        <end position="187"/>
    </location>
</feature>
<dbReference type="PANTHER" id="PTHR24177">
    <property type="entry name" value="CASKIN"/>
    <property type="match status" value="1"/>
</dbReference>
<dbReference type="AlphaFoldDB" id="A0AAV5JP41"/>
<dbReference type="InterPro" id="IPR025314">
    <property type="entry name" value="DUF4219"/>
</dbReference>
<organism evidence="4 5">
    <name type="scientific">Rubroshorea leprosula</name>
    <dbReference type="NCBI Taxonomy" id="152421"/>
    <lineage>
        <taxon>Eukaryota</taxon>
        <taxon>Viridiplantae</taxon>
        <taxon>Streptophyta</taxon>
        <taxon>Embryophyta</taxon>
        <taxon>Tracheophyta</taxon>
        <taxon>Spermatophyta</taxon>
        <taxon>Magnoliopsida</taxon>
        <taxon>eudicotyledons</taxon>
        <taxon>Gunneridae</taxon>
        <taxon>Pentapetalae</taxon>
        <taxon>rosids</taxon>
        <taxon>malvids</taxon>
        <taxon>Malvales</taxon>
        <taxon>Dipterocarpaceae</taxon>
        <taxon>Rubroshorea</taxon>
    </lineage>
</organism>
<dbReference type="Gene3D" id="1.25.40.20">
    <property type="entry name" value="Ankyrin repeat-containing domain"/>
    <property type="match status" value="1"/>
</dbReference>
<evidence type="ECO:0000256" key="1">
    <source>
        <dbReference type="SAM" id="Phobius"/>
    </source>
</evidence>
<name>A0AAV5JP41_9ROSI</name>
<keyword evidence="1" id="KW-0472">Membrane</keyword>
<dbReference type="EMBL" id="BPVZ01000037">
    <property type="protein sequence ID" value="GKV12746.1"/>
    <property type="molecule type" value="Genomic_DNA"/>
</dbReference>
<accession>A0AAV5JP41</accession>
<evidence type="ECO:0000259" key="3">
    <source>
        <dbReference type="Pfam" id="PF13962"/>
    </source>
</evidence>
<dbReference type="InterPro" id="IPR002110">
    <property type="entry name" value="Ankyrin_rpt"/>
</dbReference>
<evidence type="ECO:0000313" key="5">
    <source>
        <dbReference type="Proteomes" id="UP001054252"/>
    </source>
</evidence>
<keyword evidence="5" id="KW-1185">Reference proteome</keyword>
<dbReference type="PANTHER" id="PTHR24177:SF329">
    <property type="entry name" value="ANKYRIN REPEAT PROTEIN"/>
    <property type="match status" value="1"/>
</dbReference>
<dbReference type="InterPro" id="IPR026961">
    <property type="entry name" value="PGG_dom"/>
</dbReference>
<dbReference type="GO" id="GO:0016020">
    <property type="term" value="C:membrane"/>
    <property type="evidence" value="ECO:0007669"/>
    <property type="project" value="TreeGrafter"/>
</dbReference>
<keyword evidence="1" id="KW-0812">Transmembrane</keyword>
<evidence type="ECO:0008006" key="6">
    <source>
        <dbReference type="Google" id="ProtNLM"/>
    </source>
</evidence>
<evidence type="ECO:0000313" key="4">
    <source>
        <dbReference type="EMBL" id="GKV12746.1"/>
    </source>
</evidence>
<feature type="transmembrane region" description="Helical" evidence="1">
    <location>
        <begin position="812"/>
        <end position="836"/>
    </location>
</feature>
<dbReference type="Pfam" id="PF13961">
    <property type="entry name" value="DUF4219"/>
    <property type="match status" value="1"/>
</dbReference>
<keyword evidence="1" id="KW-1133">Transmembrane helix</keyword>
<gene>
    <name evidence="4" type="ORF">SLEP1_g23860</name>
</gene>
<dbReference type="Pfam" id="PF12796">
    <property type="entry name" value="Ank_2"/>
    <property type="match status" value="1"/>
</dbReference>
<comment type="caution">
    <text evidence="4">The sequence shown here is derived from an EMBL/GenBank/DDBJ whole genome shotgun (WGS) entry which is preliminary data.</text>
</comment>
<reference evidence="4 5" key="1">
    <citation type="journal article" date="2021" name="Commun. Biol.">
        <title>The genome of Shorea leprosula (Dipterocarpaceae) highlights the ecological relevance of drought in aseasonal tropical rainforests.</title>
        <authorList>
            <person name="Ng K.K.S."/>
            <person name="Kobayashi M.J."/>
            <person name="Fawcett J.A."/>
            <person name="Hatakeyama M."/>
            <person name="Paape T."/>
            <person name="Ng C.H."/>
            <person name="Ang C.C."/>
            <person name="Tnah L.H."/>
            <person name="Lee C.T."/>
            <person name="Nishiyama T."/>
            <person name="Sese J."/>
            <person name="O'Brien M.J."/>
            <person name="Copetti D."/>
            <person name="Mohd Noor M.I."/>
            <person name="Ong R.C."/>
            <person name="Putra M."/>
            <person name="Sireger I.Z."/>
            <person name="Indrioko S."/>
            <person name="Kosugi Y."/>
            <person name="Izuno A."/>
            <person name="Isagi Y."/>
            <person name="Lee S.L."/>
            <person name="Shimizu K.K."/>
        </authorList>
    </citation>
    <scope>NUCLEOTIDE SEQUENCE [LARGE SCALE GENOMIC DNA]</scope>
    <source>
        <strain evidence="4">214</strain>
    </source>
</reference>
<feature type="transmembrane region" description="Helical" evidence="1">
    <location>
        <begin position="698"/>
        <end position="719"/>
    </location>
</feature>
<evidence type="ECO:0000259" key="2">
    <source>
        <dbReference type="Pfam" id="PF13961"/>
    </source>
</evidence>
<protein>
    <recommendedName>
        <fullName evidence="6">PGG domain-containing protein</fullName>
    </recommendedName>
</protein>
<feature type="transmembrane region" description="Helical" evidence="1">
    <location>
        <begin position="739"/>
        <end position="763"/>
    </location>
</feature>